<reference evidence="8 9" key="1">
    <citation type="submission" date="2022-12" db="EMBL/GenBank/DDBJ databases">
        <title>Chromosome-level genome of Tegillarca granosa.</title>
        <authorList>
            <person name="Kim J."/>
        </authorList>
    </citation>
    <scope>NUCLEOTIDE SEQUENCE [LARGE SCALE GENOMIC DNA]</scope>
    <source>
        <strain evidence="8">Teg-2019</strain>
        <tissue evidence="8">Adductor muscle</tissue>
    </source>
</reference>
<evidence type="ECO:0000256" key="5">
    <source>
        <dbReference type="RuleBase" id="RU000687"/>
    </source>
</evidence>
<dbReference type="InterPro" id="IPR036719">
    <property type="entry name" value="Neuro-gated_channel_TM_sf"/>
</dbReference>
<dbReference type="InterPro" id="IPR006201">
    <property type="entry name" value="Neur_channel"/>
</dbReference>
<evidence type="ECO:0000256" key="4">
    <source>
        <dbReference type="ARBA" id="ARBA00023136"/>
    </source>
</evidence>
<feature type="domain" description="Neurotransmitter-gated ion-channel transmembrane" evidence="7">
    <location>
        <begin position="164"/>
        <end position="297"/>
    </location>
</feature>
<dbReference type="PANTHER" id="PTHR18945">
    <property type="entry name" value="NEUROTRANSMITTER GATED ION CHANNEL"/>
    <property type="match status" value="1"/>
</dbReference>
<dbReference type="InterPro" id="IPR018000">
    <property type="entry name" value="Neurotransmitter_ion_chnl_CS"/>
</dbReference>
<keyword evidence="2 5" id="KW-0812">Transmembrane</keyword>
<dbReference type="Pfam" id="PF02931">
    <property type="entry name" value="Neur_chan_LBD"/>
    <property type="match status" value="2"/>
</dbReference>
<dbReference type="EMBL" id="JARBDR010000141">
    <property type="protein sequence ID" value="KAJ8320601.1"/>
    <property type="molecule type" value="Genomic_DNA"/>
</dbReference>
<evidence type="ECO:0000256" key="3">
    <source>
        <dbReference type="ARBA" id="ARBA00022989"/>
    </source>
</evidence>
<sequence>MLLMFIEWTDARLSWTPSSYDNVDYIYLKESKIWKPELIVGNVVTVISPVAGNDLLVQVKHDGSIHWDPPGLYKTQCSVDVTYFPYDKQTCTIDLTSWSYTIESVKLAPEMTHINTAGFHGNEEWDVIQTFVNNKELVEEGDTFDQLIFGITMKRKPQYYLQTVIFPVILISGLTIVVFLLPAESGEKISFGLTVLLSLAVLLTLISDKLPTTAVNTSILSVYLTTTLALSTLSIVISVLIVRLHHQLPEDNVPNWLKTITKLILFPCCRKRSAPVKKIDEKKNGLKKEDRKVIDAWDEDKNSKEEESFHLVCRDVAYMLDKFFLIVFLVLTVTATVLYARRHYRQLDGLRLVTAISPITGNNLVLKVTYEGSIHWDPPGLFQTHCSIDVTYFPFDKQTCGIELTSWSYTINSIKLTPKIKRVNLGDFKMNGEWDILESFVETKELSENGDTFSQIVFQLTVKRKPKYYVQSVIFPVILISILTVVVFLLPAESGEKISFGLTVLLSLAVLLTLISDKLPTTAVHTSTLGVYLTATLALSTLSIIISVFIVRLHNRNPPDDVPSWLKRVFIAVSSPCFHKQKSAVDDVNGRKIRVQMASGSNSEKAMDGILHEMAVKNDESFNYNCSDLAHMIDQFFLIIFLVVTLLMTVIFLFVLAFGID</sequence>
<evidence type="ECO:0000256" key="2">
    <source>
        <dbReference type="ARBA" id="ARBA00022692"/>
    </source>
</evidence>
<dbReference type="Proteomes" id="UP001217089">
    <property type="component" value="Unassembled WGS sequence"/>
</dbReference>
<dbReference type="InterPro" id="IPR038050">
    <property type="entry name" value="Neuro_actylchol_rec"/>
</dbReference>
<keyword evidence="3 5" id="KW-1133">Transmembrane helix</keyword>
<name>A0ABQ9FTM0_TEGGR</name>
<feature type="transmembrane region" description="Helical" evidence="5">
    <location>
        <begin position="498"/>
        <end position="517"/>
    </location>
</feature>
<evidence type="ECO:0000313" key="9">
    <source>
        <dbReference type="Proteomes" id="UP001217089"/>
    </source>
</evidence>
<evidence type="ECO:0000313" key="8">
    <source>
        <dbReference type="EMBL" id="KAJ8320601.1"/>
    </source>
</evidence>
<proteinExistence type="inferred from homology"/>
<dbReference type="CDD" id="cd18989">
    <property type="entry name" value="LGIC_ECD_cation"/>
    <property type="match status" value="2"/>
</dbReference>
<feature type="transmembrane region" description="Helical" evidence="5">
    <location>
        <begin position="159"/>
        <end position="183"/>
    </location>
</feature>
<gene>
    <name evidence="8" type="ORF">KUTeg_002188</name>
</gene>
<dbReference type="InterPro" id="IPR006202">
    <property type="entry name" value="Neur_chan_lig-bd"/>
</dbReference>
<dbReference type="PRINTS" id="PR00252">
    <property type="entry name" value="NRIONCHANNEL"/>
</dbReference>
<feature type="transmembrane region" description="Helical" evidence="5">
    <location>
        <begin position="189"/>
        <end position="207"/>
    </location>
</feature>
<dbReference type="SUPFAM" id="SSF90112">
    <property type="entry name" value="Neurotransmitter-gated ion-channel transmembrane pore"/>
    <property type="match status" value="2"/>
</dbReference>
<keyword evidence="9" id="KW-1185">Reference proteome</keyword>
<feature type="transmembrane region" description="Helical" evidence="5">
    <location>
        <begin position="529"/>
        <end position="551"/>
    </location>
</feature>
<feature type="transmembrane region" description="Helical" evidence="5">
    <location>
        <begin position="323"/>
        <end position="341"/>
    </location>
</feature>
<keyword evidence="5" id="KW-0407">Ion channel</keyword>
<keyword evidence="5" id="KW-0813">Transport</keyword>
<comment type="similarity">
    <text evidence="5">Belongs to the ligand-gated ion channel (TC 1.A.9) family.</text>
</comment>
<dbReference type="CDD" id="cd19051">
    <property type="entry name" value="LGIC_TM_cation"/>
    <property type="match status" value="2"/>
</dbReference>
<keyword evidence="5" id="KW-0406">Ion transport</keyword>
<comment type="subcellular location">
    <subcellularLocation>
        <location evidence="1">Membrane</location>
        <topology evidence="1">Multi-pass membrane protein</topology>
    </subcellularLocation>
</comment>
<comment type="caution">
    <text evidence="8">The sequence shown here is derived from an EMBL/GenBank/DDBJ whole genome shotgun (WGS) entry which is preliminary data.</text>
</comment>
<evidence type="ECO:0000256" key="1">
    <source>
        <dbReference type="ARBA" id="ARBA00004141"/>
    </source>
</evidence>
<organism evidence="8 9">
    <name type="scientific">Tegillarca granosa</name>
    <name type="common">Malaysian cockle</name>
    <name type="synonym">Anadara granosa</name>
    <dbReference type="NCBI Taxonomy" id="220873"/>
    <lineage>
        <taxon>Eukaryota</taxon>
        <taxon>Metazoa</taxon>
        <taxon>Spiralia</taxon>
        <taxon>Lophotrochozoa</taxon>
        <taxon>Mollusca</taxon>
        <taxon>Bivalvia</taxon>
        <taxon>Autobranchia</taxon>
        <taxon>Pteriomorphia</taxon>
        <taxon>Arcoida</taxon>
        <taxon>Arcoidea</taxon>
        <taxon>Arcidae</taxon>
        <taxon>Tegillarca</taxon>
    </lineage>
</organism>
<dbReference type="Gene3D" id="2.70.170.10">
    <property type="entry name" value="Neurotransmitter-gated ion-channel ligand-binding domain"/>
    <property type="match status" value="2"/>
</dbReference>
<evidence type="ECO:0000259" key="6">
    <source>
        <dbReference type="Pfam" id="PF02931"/>
    </source>
</evidence>
<dbReference type="PROSITE" id="PS00236">
    <property type="entry name" value="NEUROTR_ION_CHANNEL"/>
    <property type="match status" value="2"/>
</dbReference>
<keyword evidence="4 5" id="KW-0472">Membrane</keyword>
<feature type="transmembrane region" description="Helical" evidence="5">
    <location>
        <begin position="473"/>
        <end position="492"/>
    </location>
</feature>
<feature type="domain" description="Neurotransmitter-gated ion-channel ligand-binding" evidence="6">
    <location>
        <begin position="360"/>
        <end position="466"/>
    </location>
</feature>
<evidence type="ECO:0000259" key="7">
    <source>
        <dbReference type="Pfam" id="PF02932"/>
    </source>
</evidence>
<dbReference type="SUPFAM" id="SSF63712">
    <property type="entry name" value="Nicotinic receptor ligand binding domain-like"/>
    <property type="match status" value="2"/>
</dbReference>
<feature type="domain" description="Neurotransmitter-gated ion-channel ligand-binding" evidence="6">
    <location>
        <begin position="5"/>
        <end position="157"/>
    </location>
</feature>
<feature type="transmembrane region" description="Helical" evidence="5">
    <location>
        <begin position="636"/>
        <end position="660"/>
    </location>
</feature>
<accession>A0ABQ9FTM0</accession>
<comment type="caution">
    <text evidence="5">Lacks conserved residue(s) required for the propagation of feature annotation.</text>
</comment>
<dbReference type="Gene3D" id="1.20.58.390">
    <property type="entry name" value="Neurotransmitter-gated ion-channel transmembrane domain"/>
    <property type="match status" value="2"/>
</dbReference>
<dbReference type="InterPro" id="IPR036734">
    <property type="entry name" value="Neur_chan_lig-bd_sf"/>
</dbReference>
<dbReference type="Pfam" id="PF02932">
    <property type="entry name" value="Neur_chan_memb"/>
    <property type="match status" value="2"/>
</dbReference>
<feature type="transmembrane region" description="Helical" evidence="5">
    <location>
        <begin position="219"/>
        <end position="242"/>
    </location>
</feature>
<protein>
    <submittedName>
        <fullName evidence="8">Uncharacterized protein</fullName>
    </submittedName>
</protein>
<dbReference type="InterPro" id="IPR006029">
    <property type="entry name" value="Neurotrans-gated_channel_TM"/>
</dbReference>
<feature type="domain" description="Neurotransmitter-gated ion-channel transmembrane" evidence="7">
    <location>
        <begin position="473"/>
        <end position="596"/>
    </location>
</feature>